<keyword evidence="3" id="KW-0233">DNA recombination</keyword>
<feature type="compositionally biased region" description="Low complexity" evidence="5">
    <location>
        <begin position="102"/>
        <end position="111"/>
    </location>
</feature>
<dbReference type="Gene3D" id="1.10.150.130">
    <property type="match status" value="1"/>
</dbReference>
<evidence type="ECO:0000313" key="9">
    <source>
        <dbReference type="EMBL" id="MBB4775281.1"/>
    </source>
</evidence>
<feature type="region of interest" description="Disordered" evidence="5">
    <location>
        <begin position="1"/>
        <end position="39"/>
    </location>
</feature>
<dbReference type="InterPro" id="IPR010998">
    <property type="entry name" value="Integrase_recombinase_N"/>
</dbReference>
<dbReference type="AlphaFoldDB" id="A0A7W7MXW2"/>
<dbReference type="PROSITE" id="PS51900">
    <property type="entry name" value="CB"/>
    <property type="match status" value="1"/>
</dbReference>
<dbReference type="EMBL" id="JACHMV010000001">
    <property type="protein sequence ID" value="MBB4775281.1"/>
    <property type="molecule type" value="Genomic_DNA"/>
</dbReference>
<feature type="region of interest" description="Disordered" evidence="5">
    <location>
        <begin position="54"/>
        <end position="111"/>
    </location>
</feature>
<dbReference type="Gene3D" id="1.10.443.10">
    <property type="entry name" value="Intergrase catalytic core"/>
    <property type="match status" value="1"/>
</dbReference>
<dbReference type="GO" id="GO:0003677">
    <property type="term" value="F:DNA binding"/>
    <property type="evidence" value="ECO:0007669"/>
    <property type="project" value="UniProtKB-UniRule"/>
</dbReference>
<dbReference type="PANTHER" id="PTHR30349:SF81">
    <property type="entry name" value="TYROSINE RECOMBINASE XERC"/>
    <property type="match status" value="1"/>
</dbReference>
<reference evidence="9 10" key="2">
    <citation type="submission" date="2020-08" db="EMBL/GenBank/DDBJ databases">
        <title>Sequencing the genomes of 1000 actinobacteria strains.</title>
        <authorList>
            <person name="Klenk H.-P."/>
        </authorList>
    </citation>
    <scope>NUCLEOTIDE SEQUENCE [LARGE SCALE GENOMIC DNA]</scope>
    <source>
        <strain evidence="9 10">DSM 44772</strain>
    </source>
</reference>
<dbReference type="Proteomes" id="UP000549343">
    <property type="component" value="Unassembled WGS sequence"/>
</dbReference>
<evidence type="ECO:0000259" key="6">
    <source>
        <dbReference type="PROSITE" id="PS51898"/>
    </source>
</evidence>
<evidence type="ECO:0000259" key="7">
    <source>
        <dbReference type="PROSITE" id="PS51900"/>
    </source>
</evidence>
<feature type="domain" description="Core-binding (CB)" evidence="7">
    <location>
        <begin position="158"/>
        <end position="244"/>
    </location>
</feature>
<dbReference type="RefSeq" id="WP_184884455.1">
    <property type="nucleotide sequence ID" value="NZ_BAAAHD010000061.1"/>
</dbReference>
<reference evidence="8 11" key="1">
    <citation type="journal article" date="2019" name="Int. J. Syst. Evol. Microbiol.">
        <title>The Global Catalogue of Microorganisms (GCM) 10K type strain sequencing project: providing services to taxonomists for standard genome sequencing and annotation.</title>
        <authorList>
            <consortium name="The Broad Institute Genomics Platform"/>
            <consortium name="The Broad Institute Genome Sequencing Center for Infectious Disease"/>
            <person name="Wu L."/>
            <person name="Ma J."/>
        </authorList>
    </citation>
    <scope>NUCLEOTIDE SEQUENCE [LARGE SCALE GENOMIC DNA]</scope>
    <source>
        <strain evidence="8 11">JCM 10667</strain>
    </source>
</reference>
<evidence type="ECO:0000313" key="8">
    <source>
        <dbReference type="EMBL" id="GAA0585427.1"/>
    </source>
</evidence>
<dbReference type="PROSITE" id="PS51898">
    <property type="entry name" value="TYR_RECOMBINASE"/>
    <property type="match status" value="1"/>
</dbReference>
<feature type="domain" description="Tyr recombinase" evidence="6">
    <location>
        <begin position="270"/>
        <end position="444"/>
    </location>
</feature>
<sequence length="453" mass="48101">MTVDDAAPRTNDGGSGHVDPERELGSVPAAGSGSRMPRSLGAAPIIEGVVLPAAPMEDAGSGTVDASQSDDGRSALGGSGAEGTGRPPDGPASSDPGHEPGADLAARLGGAPARPGAGLAADALRRLDGELGQVQVARVGGRWIHRRRIELLAEACTPQTFALVLDWLSSTRRASPATKRNYADDLRRVWAPLAREVGHDAFSVGCLTRDQVRMWRLRQEGAGVAKRSIGRYVACLSSLHTYAAERLDPPPRNPVTQDDRPRIEAGRGAGSTPVLEAEQVRAVAAAASAELDLLVVMLLYSLAGRVTELCAADVGDLVDDGDRVHLVVTRKGGKRRRLPLPPRCADLLRRHVGDRTAGPLLLDAKGDRLDRHDVDRISTRLGRAAGVPPGRDLTPHVWRASRITHMLDDGVPLAEVQEFADHVNPATTIGYWERRNQGKRAAAHADRAAAVFE</sequence>
<keyword evidence="2 4" id="KW-0238">DNA-binding</keyword>
<dbReference type="CDD" id="cd00397">
    <property type="entry name" value="DNA_BRE_C"/>
    <property type="match status" value="1"/>
</dbReference>
<dbReference type="EMBL" id="BAAAHD010000061">
    <property type="protein sequence ID" value="GAA0585427.1"/>
    <property type="molecule type" value="Genomic_DNA"/>
</dbReference>
<dbReference type="InterPro" id="IPR002104">
    <property type="entry name" value="Integrase_catalytic"/>
</dbReference>
<dbReference type="Pfam" id="PF02899">
    <property type="entry name" value="Phage_int_SAM_1"/>
    <property type="match status" value="1"/>
</dbReference>
<evidence type="ECO:0000256" key="3">
    <source>
        <dbReference type="ARBA" id="ARBA00023172"/>
    </source>
</evidence>
<protein>
    <submittedName>
        <fullName evidence="9">Integrase</fullName>
    </submittedName>
</protein>
<dbReference type="InterPro" id="IPR011010">
    <property type="entry name" value="DNA_brk_join_enz"/>
</dbReference>
<evidence type="ECO:0000313" key="11">
    <source>
        <dbReference type="Proteomes" id="UP001501427"/>
    </source>
</evidence>
<evidence type="ECO:0000256" key="1">
    <source>
        <dbReference type="ARBA" id="ARBA00022908"/>
    </source>
</evidence>
<evidence type="ECO:0000256" key="4">
    <source>
        <dbReference type="PROSITE-ProRule" id="PRU01248"/>
    </source>
</evidence>
<dbReference type="GO" id="GO:0006310">
    <property type="term" value="P:DNA recombination"/>
    <property type="evidence" value="ECO:0007669"/>
    <property type="project" value="UniProtKB-KW"/>
</dbReference>
<comment type="caution">
    <text evidence="9">The sequence shown here is derived from an EMBL/GenBank/DDBJ whole genome shotgun (WGS) entry which is preliminary data.</text>
</comment>
<evidence type="ECO:0000313" key="10">
    <source>
        <dbReference type="Proteomes" id="UP000549343"/>
    </source>
</evidence>
<dbReference type="GO" id="GO:0015074">
    <property type="term" value="P:DNA integration"/>
    <property type="evidence" value="ECO:0007669"/>
    <property type="project" value="UniProtKB-KW"/>
</dbReference>
<name>A0A7W7MXW2_9ACTN</name>
<evidence type="ECO:0000256" key="5">
    <source>
        <dbReference type="SAM" id="MobiDB-lite"/>
    </source>
</evidence>
<keyword evidence="11" id="KW-1185">Reference proteome</keyword>
<dbReference type="Pfam" id="PF00589">
    <property type="entry name" value="Phage_integrase"/>
    <property type="match status" value="1"/>
</dbReference>
<dbReference type="InterPro" id="IPR013762">
    <property type="entry name" value="Integrase-like_cat_sf"/>
</dbReference>
<reference evidence="8" key="3">
    <citation type="submission" date="2023-12" db="EMBL/GenBank/DDBJ databases">
        <authorList>
            <person name="Sun Q."/>
            <person name="Inoue M."/>
        </authorList>
    </citation>
    <scope>NUCLEOTIDE SEQUENCE</scope>
    <source>
        <strain evidence="8">JCM 10667</strain>
    </source>
</reference>
<keyword evidence="1" id="KW-0229">DNA integration</keyword>
<dbReference type="SUPFAM" id="SSF56349">
    <property type="entry name" value="DNA breaking-rejoining enzymes"/>
    <property type="match status" value="1"/>
</dbReference>
<dbReference type="Proteomes" id="UP001501427">
    <property type="component" value="Unassembled WGS sequence"/>
</dbReference>
<proteinExistence type="predicted"/>
<dbReference type="InterPro" id="IPR044068">
    <property type="entry name" value="CB"/>
</dbReference>
<organism evidence="9 10">
    <name type="scientific">Actinomadura livida</name>
    <dbReference type="NCBI Taxonomy" id="79909"/>
    <lineage>
        <taxon>Bacteria</taxon>
        <taxon>Bacillati</taxon>
        <taxon>Actinomycetota</taxon>
        <taxon>Actinomycetes</taxon>
        <taxon>Streptosporangiales</taxon>
        <taxon>Thermomonosporaceae</taxon>
        <taxon>Actinomadura</taxon>
    </lineage>
</organism>
<dbReference type="InterPro" id="IPR004107">
    <property type="entry name" value="Integrase_SAM-like_N"/>
</dbReference>
<gene>
    <name evidence="9" type="ORF">F4557_003699</name>
    <name evidence="8" type="ORF">GCM10009546_54750</name>
</gene>
<evidence type="ECO:0000256" key="2">
    <source>
        <dbReference type="ARBA" id="ARBA00023125"/>
    </source>
</evidence>
<dbReference type="PANTHER" id="PTHR30349">
    <property type="entry name" value="PHAGE INTEGRASE-RELATED"/>
    <property type="match status" value="1"/>
</dbReference>
<feature type="region of interest" description="Disordered" evidence="5">
    <location>
        <begin position="246"/>
        <end position="270"/>
    </location>
</feature>
<dbReference type="InterPro" id="IPR050090">
    <property type="entry name" value="Tyrosine_recombinase_XerCD"/>
</dbReference>
<accession>A0A7W7MXW2</accession>